<organism evidence="2">
    <name type="scientific">uncultured Acidimicrobiales bacterium</name>
    <dbReference type="NCBI Taxonomy" id="310071"/>
    <lineage>
        <taxon>Bacteria</taxon>
        <taxon>Bacillati</taxon>
        <taxon>Actinomycetota</taxon>
        <taxon>Acidimicrobiia</taxon>
        <taxon>Acidimicrobiales</taxon>
        <taxon>environmental samples</taxon>
    </lineage>
</organism>
<protein>
    <submittedName>
        <fullName evidence="2">Uncharacterized protein</fullName>
    </submittedName>
</protein>
<dbReference type="AlphaFoldDB" id="A0A6J4HT14"/>
<feature type="region of interest" description="Disordered" evidence="1">
    <location>
        <begin position="1"/>
        <end position="37"/>
    </location>
</feature>
<reference evidence="2" key="1">
    <citation type="submission" date="2020-02" db="EMBL/GenBank/DDBJ databases">
        <authorList>
            <person name="Meier V. D."/>
        </authorList>
    </citation>
    <scope>NUCLEOTIDE SEQUENCE</scope>
    <source>
        <strain evidence="2">AVDCRST_MAG76</strain>
    </source>
</reference>
<feature type="non-terminal residue" evidence="2">
    <location>
        <position position="1"/>
    </location>
</feature>
<accession>A0A6J4HT14</accession>
<feature type="compositionally biased region" description="Low complexity" evidence="1">
    <location>
        <begin position="15"/>
        <end position="24"/>
    </location>
</feature>
<name>A0A6J4HT14_9ACTN</name>
<proteinExistence type="predicted"/>
<evidence type="ECO:0000256" key="1">
    <source>
        <dbReference type="SAM" id="MobiDB-lite"/>
    </source>
</evidence>
<dbReference type="EMBL" id="CADCSZ010000077">
    <property type="protein sequence ID" value="CAA9232645.1"/>
    <property type="molecule type" value="Genomic_DNA"/>
</dbReference>
<feature type="non-terminal residue" evidence="2">
    <location>
        <position position="37"/>
    </location>
</feature>
<evidence type="ECO:0000313" key="2">
    <source>
        <dbReference type="EMBL" id="CAA9232645.1"/>
    </source>
</evidence>
<gene>
    <name evidence="2" type="ORF">AVDCRST_MAG76-1258</name>
</gene>
<sequence length="37" mass="4391">GRRGHHERRQPPVLPVRRLPGGRRSCLRRSPDHSRRV</sequence>